<proteinExistence type="predicted"/>
<protein>
    <submittedName>
        <fullName evidence="1">Uncharacterized protein</fullName>
    </submittedName>
</protein>
<name>B5CXD2_PHOPM</name>
<gene>
    <name evidence="1" type="ORF">BACPLE_01373</name>
</gene>
<dbReference type="AlphaFoldDB" id="B5CXD2"/>
<dbReference type="HOGENOM" id="CLU_3180318_0_0_10"/>
<organism evidence="1 2">
    <name type="scientific">Phocaeicola plebeius (strain DSM 17135 / JCM 12973 / CCUG 54634 / M2)</name>
    <name type="common">Bacteroides plebeius</name>
    <dbReference type="NCBI Taxonomy" id="484018"/>
    <lineage>
        <taxon>Bacteria</taxon>
        <taxon>Pseudomonadati</taxon>
        <taxon>Bacteroidota</taxon>
        <taxon>Bacteroidia</taxon>
        <taxon>Bacteroidales</taxon>
        <taxon>Bacteroidaceae</taxon>
        <taxon>Phocaeicola</taxon>
    </lineage>
</organism>
<reference evidence="1 2" key="2">
    <citation type="submission" date="2008-08" db="EMBL/GenBank/DDBJ databases">
        <authorList>
            <person name="Fulton L."/>
            <person name="Clifton S."/>
            <person name="Fulton B."/>
            <person name="Xu J."/>
            <person name="Minx P."/>
            <person name="Pepin K.H."/>
            <person name="Johnson M."/>
            <person name="Thiruvilangam P."/>
            <person name="Bhonagiri V."/>
            <person name="Nash W.E."/>
            <person name="Mardis E.R."/>
            <person name="Wilson R.K."/>
        </authorList>
    </citation>
    <scope>NUCLEOTIDE SEQUENCE [LARGE SCALE GENOMIC DNA]</scope>
    <source>
        <strain evidence="2">DSM 17135 / JCM 12973 / M2</strain>
    </source>
</reference>
<evidence type="ECO:0000313" key="1">
    <source>
        <dbReference type="EMBL" id="EDY96067.1"/>
    </source>
</evidence>
<reference evidence="1 2" key="1">
    <citation type="submission" date="2008-08" db="EMBL/GenBank/DDBJ databases">
        <title>Draft genome sequence of Bacteroides plebeius (DSM 17135).</title>
        <authorList>
            <person name="Sudarsanam P."/>
            <person name="Ley R."/>
            <person name="Guruge J."/>
            <person name="Turnbaugh P.J."/>
            <person name="Mahowald M."/>
            <person name="Liep D."/>
            <person name="Gordon J."/>
        </authorList>
    </citation>
    <scope>NUCLEOTIDE SEQUENCE [LARGE SCALE GENOMIC DNA]</scope>
    <source>
        <strain evidence="2">DSM 17135 / JCM 12973 / M2</strain>
    </source>
</reference>
<accession>B5CXD2</accession>
<sequence length="46" mass="5690">MTNYFTDDKITHKLPSPNVLFSQKNVIFFDFRYYLTIRRNLFRKSL</sequence>
<dbReference type="Proteomes" id="UP000003452">
    <property type="component" value="Unassembled WGS sequence"/>
</dbReference>
<comment type="caution">
    <text evidence="1">The sequence shown here is derived from an EMBL/GenBank/DDBJ whole genome shotgun (WGS) entry which is preliminary data.</text>
</comment>
<dbReference type="EMBL" id="ABQC02000016">
    <property type="protein sequence ID" value="EDY96067.1"/>
    <property type="molecule type" value="Genomic_DNA"/>
</dbReference>
<evidence type="ECO:0000313" key="2">
    <source>
        <dbReference type="Proteomes" id="UP000003452"/>
    </source>
</evidence>